<keyword evidence="3" id="KW-1185">Reference proteome</keyword>
<dbReference type="Gene3D" id="3.30.360.10">
    <property type="entry name" value="Dihydrodipicolinate Reductase, domain 2"/>
    <property type="match status" value="1"/>
</dbReference>
<dbReference type="PANTHER" id="PTHR43818">
    <property type="entry name" value="BCDNA.GH03377"/>
    <property type="match status" value="1"/>
</dbReference>
<comment type="caution">
    <text evidence="2">The sequence shown here is derived from an EMBL/GenBank/DDBJ whole genome shotgun (WGS) entry which is preliminary data.</text>
</comment>
<dbReference type="RefSeq" id="WP_310326102.1">
    <property type="nucleotide sequence ID" value="NZ_JAVDXV010000002.1"/>
</dbReference>
<organism evidence="2 3">
    <name type="scientific">Roseateles asaccharophilus</name>
    <dbReference type="NCBI Taxonomy" id="582607"/>
    <lineage>
        <taxon>Bacteria</taxon>
        <taxon>Pseudomonadati</taxon>
        <taxon>Pseudomonadota</taxon>
        <taxon>Betaproteobacteria</taxon>
        <taxon>Burkholderiales</taxon>
        <taxon>Sphaerotilaceae</taxon>
        <taxon>Roseateles</taxon>
    </lineage>
</organism>
<dbReference type="SUPFAM" id="SSF51735">
    <property type="entry name" value="NAD(P)-binding Rossmann-fold domains"/>
    <property type="match status" value="1"/>
</dbReference>
<reference evidence="2 3" key="1">
    <citation type="submission" date="2023-07" db="EMBL/GenBank/DDBJ databases">
        <title>Sorghum-associated microbial communities from plants grown in Nebraska, USA.</title>
        <authorList>
            <person name="Schachtman D."/>
        </authorList>
    </citation>
    <scope>NUCLEOTIDE SEQUENCE [LARGE SCALE GENOMIC DNA]</scope>
    <source>
        <strain evidence="2 3">BE316</strain>
    </source>
</reference>
<sequence length="309" mass="33485">MALKLGLVGIGKIARDQHIPAIAADPRFELVATASRNASVDGVAAFTSVEALLAAVPELDAISICTPPQAHFQAALAALRAGKHVMLEKPPAATTREIALLQEEAARHGRTLFQTWHSRFAPAVSAARDWVHKSTLTGGAIRWKEDVHKWHPGQQWLWDAGGLGVFDPGINALSILTEVLSAEACVHKAALDFPENQQAPVAARLDLRTEAGVSIDADFDFRHKGEEAWDIELFSTTARARLSRGGSALEIDGRLVVDRPAMEGEYPGLYARFAELCAAGRSEVDWRPFQLVADAFLIGERRTVAAHQV</sequence>
<dbReference type="EMBL" id="JAVDXV010000002">
    <property type="protein sequence ID" value="MDR7332066.1"/>
    <property type="molecule type" value="Genomic_DNA"/>
</dbReference>
<dbReference type="InterPro" id="IPR000683">
    <property type="entry name" value="Gfo/Idh/MocA-like_OxRdtase_N"/>
</dbReference>
<gene>
    <name evidence="2" type="ORF">J2X21_001192</name>
</gene>
<evidence type="ECO:0000313" key="3">
    <source>
        <dbReference type="Proteomes" id="UP001180825"/>
    </source>
</evidence>
<dbReference type="InterPro" id="IPR050463">
    <property type="entry name" value="Gfo/Idh/MocA_oxidrdct_glycsds"/>
</dbReference>
<dbReference type="InterPro" id="IPR036291">
    <property type="entry name" value="NAD(P)-bd_dom_sf"/>
</dbReference>
<proteinExistence type="predicted"/>
<dbReference type="PANTHER" id="PTHR43818:SF7">
    <property type="entry name" value="DEHYDROGENASE"/>
    <property type="match status" value="1"/>
</dbReference>
<evidence type="ECO:0000259" key="1">
    <source>
        <dbReference type="Pfam" id="PF01408"/>
    </source>
</evidence>
<evidence type="ECO:0000313" key="2">
    <source>
        <dbReference type="EMBL" id="MDR7332066.1"/>
    </source>
</evidence>
<protein>
    <submittedName>
        <fullName evidence="2">Dehydrogenase</fullName>
    </submittedName>
</protein>
<dbReference type="Gene3D" id="3.40.50.720">
    <property type="entry name" value="NAD(P)-binding Rossmann-like Domain"/>
    <property type="match status" value="1"/>
</dbReference>
<feature type="domain" description="Gfo/Idh/MocA-like oxidoreductase N-terminal" evidence="1">
    <location>
        <begin position="4"/>
        <end position="113"/>
    </location>
</feature>
<accession>A0ABU2A4F1</accession>
<name>A0ABU2A4F1_9BURK</name>
<dbReference type="Proteomes" id="UP001180825">
    <property type="component" value="Unassembled WGS sequence"/>
</dbReference>
<dbReference type="Pfam" id="PF01408">
    <property type="entry name" value="GFO_IDH_MocA"/>
    <property type="match status" value="1"/>
</dbReference>